<keyword evidence="3" id="KW-1185">Reference proteome</keyword>
<sequence length="105" mass="11545">MNNFELEREETRNGVATYLRQLADGLEQGSKLTLVAGDESATINPPETVHLKIKTDTDGSWLGGENGRSFSLELGWQADEVDSNQELTIVTQSNTSHRVQGDDPL</sequence>
<gene>
    <name evidence="2" type="ORF">ACFQJC_03385</name>
</gene>
<name>A0ABD5ZC18_9EURY</name>
<evidence type="ECO:0000313" key="3">
    <source>
        <dbReference type="Proteomes" id="UP001596481"/>
    </source>
</evidence>
<dbReference type="Pfam" id="PF20068">
    <property type="entry name" value="Amphi-Trp"/>
    <property type="match status" value="1"/>
</dbReference>
<dbReference type="RefSeq" id="WP_390221839.1">
    <property type="nucleotide sequence ID" value="NZ_JBHTAA010000001.1"/>
</dbReference>
<comment type="caution">
    <text evidence="2">The sequence shown here is derived from an EMBL/GenBank/DDBJ whole genome shotgun (WGS) entry which is preliminary data.</text>
</comment>
<protein>
    <submittedName>
        <fullName evidence="2">Amphi-Trp domain-containing protein</fullName>
    </submittedName>
</protein>
<evidence type="ECO:0000259" key="1">
    <source>
        <dbReference type="Pfam" id="PF20068"/>
    </source>
</evidence>
<dbReference type="InterPro" id="IPR027598">
    <property type="entry name" value="Amphi-Trp_dom"/>
</dbReference>
<reference evidence="2 3" key="1">
    <citation type="journal article" date="2019" name="Int. J. Syst. Evol. Microbiol.">
        <title>The Global Catalogue of Microorganisms (GCM) 10K type strain sequencing project: providing services to taxonomists for standard genome sequencing and annotation.</title>
        <authorList>
            <consortium name="The Broad Institute Genomics Platform"/>
            <consortium name="The Broad Institute Genome Sequencing Center for Infectious Disease"/>
            <person name="Wu L."/>
            <person name="Ma J."/>
        </authorList>
    </citation>
    <scope>NUCLEOTIDE SEQUENCE [LARGE SCALE GENOMIC DNA]</scope>
    <source>
        <strain evidence="2 3">DSM 29988</strain>
    </source>
</reference>
<dbReference type="NCBIfam" id="TIGR04354">
    <property type="entry name" value="amphi-Trp"/>
    <property type="match status" value="1"/>
</dbReference>
<feature type="domain" description="Amphi-Trp" evidence="1">
    <location>
        <begin position="3"/>
        <end position="89"/>
    </location>
</feature>
<accession>A0ABD5ZC18</accession>
<organism evidence="2 3">
    <name type="scientific">Haloferax namakaokahaiae</name>
    <dbReference type="NCBI Taxonomy" id="1748331"/>
    <lineage>
        <taxon>Archaea</taxon>
        <taxon>Methanobacteriati</taxon>
        <taxon>Methanobacteriota</taxon>
        <taxon>Stenosarchaea group</taxon>
        <taxon>Halobacteria</taxon>
        <taxon>Halobacteriales</taxon>
        <taxon>Haloferacaceae</taxon>
        <taxon>Haloferax</taxon>
    </lineage>
</organism>
<dbReference type="EMBL" id="JBHTAA010000001">
    <property type="protein sequence ID" value="MFC7202542.1"/>
    <property type="molecule type" value="Genomic_DNA"/>
</dbReference>
<proteinExistence type="predicted"/>
<evidence type="ECO:0000313" key="2">
    <source>
        <dbReference type="EMBL" id="MFC7202542.1"/>
    </source>
</evidence>
<dbReference type="Proteomes" id="UP001596481">
    <property type="component" value="Unassembled WGS sequence"/>
</dbReference>
<dbReference type="AlphaFoldDB" id="A0ABD5ZC18"/>